<keyword evidence="7 8" id="KW-0472">Membrane</keyword>
<dbReference type="KEGG" id="bdw:94337423"/>
<keyword evidence="5" id="KW-0029">Amino-acid transport</keyword>
<feature type="transmembrane region" description="Helical" evidence="8">
    <location>
        <begin position="136"/>
        <end position="153"/>
    </location>
</feature>
<keyword evidence="4 8" id="KW-0812">Transmembrane</keyword>
<dbReference type="GO" id="GO:0006865">
    <property type="term" value="P:amino acid transport"/>
    <property type="evidence" value="ECO:0007669"/>
    <property type="project" value="UniProtKB-KW"/>
</dbReference>
<organism evidence="9 10">
    <name type="scientific">Babesia duncani</name>
    <dbReference type="NCBI Taxonomy" id="323732"/>
    <lineage>
        <taxon>Eukaryota</taxon>
        <taxon>Sar</taxon>
        <taxon>Alveolata</taxon>
        <taxon>Apicomplexa</taxon>
        <taxon>Aconoidasida</taxon>
        <taxon>Piroplasmida</taxon>
        <taxon>Babesiidae</taxon>
        <taxon>Babesia</taxon>
    </lineage>
</organism>
<dbReference type="InterPro" id="IPR052599">
    <property type="entry name" value="SLC43A_AATransporter"/>
</dbReference>
<evidence type="ECO:0000256" key="6">
    <source>
        <dbReference type="ARBA" id="ARBA00022989"/>
    </source>
</evidence>
<evidence type="ECO:0000256" key="2">
    <source>
        <dbReference type="ARBA" id="ARBA00006595"/>
    </source>
</evidence>
<feature type="transmembrane region" description="Helical" evidence="8">
    <location>
        <begin position="373"/>
        <end position="391"/>
    </location>
</feature>
<dbReference type="InterPro" id="IPR011701">
    <property type="entry name" value="MFS"/>
</dbReference>
<feature type="transmembrane region" description="Helical" evidence="8">
    <location>
        <begin position="165"/>
        <end position="187"/>
    </location>
</feature>
<dbReference type="Gene3D" id="1.20.1250.20">
    <property type="entry name" value="MFS general substrate transporter like domains"/>
    <property type="match status" value="1"/>
</dbReference>
<proteinExistence type="inferred from homology"/>
<dbReference type="Pfam" id="PF07690">
    <property type="entry name" value="MFS_1"/>
    <property type="match status" value="1"/>
</dbReference>
<keyword evidence="6 8" id="KW-1133">Transmembrane helix</keyword>
<dbReference type="EMBL" id="JALLKP010000004">
    <property type="protein sequence ID" value="KAK2195450.1"/>
    <property type="molecule type" value="Genomic_DNA"/>
</dbReference>
<evidence type="ECO:0000256" key="4">
    <source>
        <dbReference type="ARBA" id="ARBA00022692"/>
    </source>
</evidence>
<sequence>MFVGPYYDNWTSTEKYFYLCDVCANECDERYSWIPASDTYRCFKQQIAISNLLPVARIAELVSSFFIGVLMDYIGPRITVCLGLVIRGVAYLLLGYLPLNQSAVYISVFLAGFTTNFIFFPALTASLYIPKYRAEVMILIGMSSSFCGFLMKGQMELVLRGLVTNFQVCLVYAFVILICFLIVAVIYMPMKLKIPQVIDDETREPQPKKDWRIEGLLSALSSSKVITCCLYYPVNFAALTILQQSLTICFGNSPLVMQVSEFALPMSFLSCLLVMAVYRVVSPLFIIIAINVLSILAHGLIQVTGAASGITTSILISISYSVCNSKIYNYMETVLDETYFGTIVGLLNTLAGLAICGCLFIDMSPQLVHIPNYVSMAARSFFLIAFGWFMLPGHITKHLKDVLASYMES</sequence>
<evidence type="ECO:0000256" key="5">
    <source>
        <dbReference type="ARBA" id="ARBA00022970"/>
    </source>
</evidence>
<dbReference type="GO" id="GO:0016020">
    <property type="term" value="C:membrane"/>
    <property type="evidence" value="ECO:0007669"/>
    <property type="project" value="UniProtKB-SubCell"/>
</dbReference>
<evidence type="ECO:0000313" key="9">
    <source>
        <dbReference type="EMBL" id="KAK2195450.1"/>
    </source>
</evidence>
<dbReference type="GO" id="GO:0022857">
    <property type="term" value="F:transmembrane transporter activity"/>
    <property type="evidence" value="ECO:0007669"/>
    <property type="project" value="InterPro"/>
</dbReference>
<keyword evidence="10" id="KW-1185">Reference proteome</keyword>
<evidence type="ECO:0000313" key="10">
    <source>
        <dbReference type="Proteomes" id="UP001214638"/>
    </source>
</evidence>
<feature type="transmembrane region" description="Helical" evidence="8">
    <location>
        <begin position="293"/>
        <end position="318"/>
    </location>
</feature>
<evidence type="ECO:0000256" key="3">
    <source>
        <dbReference type="ARBA" id="ARBA00022448"/>
    </source>
</evidence>
<feature type="transmembrane region" description="Helical" evidence="8">
    <location>
        <begin position="262"/>
        <end position="281"/>
    </location>
</feature>
<dbReference type="SUPFAM" id="SSF103473">
    <property type="entry name" value="MFS general substrate transporter"/>
    <property type="match status" value="1"/>
</dbReference>
<comment type="caution">
    <text evidence="9">The sequence shown here is derived from an EMBL/GenBank/DDBJ whole genome shotgun (WGS) entry which is preliminary data.</text>
</comment>
<accession>A0AAD9PIR7</accession>
<name>A0AAD9PIR7_9APIC</name>
<dbReference type="RefSeq" id="XP_067802293.1">
    <property type="nucleotide sequence ID" value="XM_067948142.1"/>
</dbReference>
<dbReference type="GeneID" id="94337423"/>
<dbReference type="PANTHER" id="PTHR20772:SF2">
    <property type="entry name" value="PROTEIN FMP42"/>
    <property type="match status" value="1"/>
</dbReference>
<dbReference type="InterPro" id="IPR036259">
    <property type="entry name" value="MFS_trans_sf"/>
</dbReference>
<reference evidence="9" key="1">
    <citation type="journal article" date="2023" name="Nat. Microbiol.">
        <title>Babesia duncani multi-omics identifies virulence factors and drug targets.</title>
        <authorList>
            <person name="Singh P."/>
            <person name="Lonardi S."/>
            <person name="Liang Q."/>
            <person name="Vydyam P."/>
            <person name="Khabirova E."/>
            <person name="Fang T."/>
            <person name="Gihaz S."/>
            <person name="Thekkiniath J."/>
            <person name="Munshi M."/>
            <person name="Abel S."/>
            <person name="Ciampossin L."/>
            <person name="Batugedara G."/>
            <person name="Gupta M."/>
            <person name="Lu X.M."/>
            <person name="Lenz T."/>
            <person name="Chakravarty S."/>
            <person name="Cornillot E."/>
            <person name="Hu Y."/>
            <person name="Ma W."/>
            <person name="Gonzalez L.M."/>
            <person name="Sanchez S."/>
            <person name="Estrada K."/>
            <person name="Sanchez-Flores A."/>
            <person name="Montero E."/>
            <person name="Harb O.S."/>
            <person name="Le Roch K.G."/>
            <person name="Mamoun C.B."/>
        </authorList>
    </citation>
    <scope>NUCLEOTIDE SEQUENCE</scope>
    <source>
        <strain evidence="9">WA1</strain>
    </source>
</reference>
<feature type="transmembrane region" description="Helical" evidence="8">
    <location>
        <begin position="103"/>
        <end position="129"/>
    </location>
</feature>
<feature type="transmembrane region" description="Helical" evidence="8">
    <location>
        <begin position="338"/>
        <end position="361"/>
    </location>
</feature>
<keyword evidence="3" id="KW-0813">Transport</keyword>
<comment type="subcellular location">
    <subcellularLocation>
        <location evidence="1">Membrane</location>
        <topology evidence="1">Multi-pass membrane protein</topology>
    </subcellularLocation>
</comment>
<dbReference type="AlphaFoldDB" id="A0AAD9PIR7"/>
<gene>
    <name evidence="9" type="ORF">BdWA1_003126</name>
</gene>
<evidence type="ECO:0000256" key="1">
    <source>
        <dbReference type="ARBA" id="ARBA00004141"/>
    </source>
</evidence>
<protein>
    <submittedName>
        <fullName evidence="9">Bifunctional Major facilitator superfamily/MFS transporter superfamily</fullName>
    </submittedName>
</protein>
<dbReference type="PANTHER" id="PTHR20772">
    <property type="entry name" value="PROTEIN FMP42"/>
    <property type="match status" value="1"/>
</dbReference>
<evidence type="ECO:0000256" key="7">
    <source>
        <dbReference type="ARBA" id="ARBA00023136"/>
    </source>
</evidence>
<evidence type="ECO:0000256" key="8">
    <source>
        <dbReference type="SAM" id="Phobius"/>
    </source>
</evidence>
<feature type="transmembrane region" description="Helical" evidence="8">
    <location>
        <begin position="78"/>
        <end position="97"/>
    </location>
</feature>
<comment type="similarity">
    <text evidence="2">Belongs to the SLC43A transporter (TC 2.A.1.44) family.</text>
</comment>
<dbReference type="Proteomes" id="UP001214638">
    <property type="component" value="Unassembled WGS sequence"/>
</dbReference>